<sequence length="210" mass="23418">MPSIRVLWTTKLAGHIGRCCRTGEFENELRIGDVTTSGQHADIVGHATDLYSMRGVRLAFARAHSDALCSRKYLRTSFCGRLRSAVHVGCITTRQLAAICTTCRRGRVRAAWPLSAKQPLMTLASHRFVAWPIFRAAPSLLHPLSSMRCLRLPVCVHAVDQPSRKSLRGRLLHAPAVPSTERVSRIHALSLVTLHSMIPTNYGLLYVCWR</sequence>
<dbReference type="AlphaFoldDB" id="A0A0M3I7J9"/>
<accession>A0A0M3I7J9</accession>
<evidence type="ECO:0000313" key="1">
    <source>
        <dbReference type="Proteomes" id="UP000036681"/>
    </source>
</evidence>
<keyword evidence="1" id="KW-1185">Reference proteome</keyword>
<name>A0A0M3I7J9_ASCLU</name>
<dbReference type="Proteomes" id="UP000036681">
    <property type="component" value="Unplaced"/>
</dbReference>
<protein>
    <submittedName>
        <fullName evidence="2">FHA domain-containing protein</fullName>
    </submittedName>
</protein>
<dbReference type="WBParaSite" id="ALUE_0001317301-mRNA-1">
    <property type="protein sequence ID" value="ALUE_0001317301-mRNA-1"/>
    <property type="gene ID" value="ALUE_0001317301"/>
</dbReference>
<evidence type="ECO:0000313" key="2">
    <source>
        <dbReference type="WBParaSite" id="ALUE_0001317301-mRNA-1"/>
    </source>
</evidence>
<organism evidence="1 2">
    <name type="scientific">Ascaris lumbricoides</name>
    <name type="common">Giant roundworm</name>
    <dbReference type="NCBI Taxonomy" id="6252"/>
    <lineage>
        <taxon>Eukaryota</taxon>
        <taxon>Metazoa</taxon>
        <taxon>Ecdysozoa</taxon>
        <taxon>Nematoda</taxon>
        <taxon>Chromadorea</taxon>
        <taxon>Rhabditida</taxon>
        <taxon>Spirurina</taxon>
        <taxon>Ascaridomorpha</taxon>
        <taxon>Ascaridoidea</taxon>
        <taxon>Ascarididae</taxon>
        <taxon>Ascaris</taxon>
    </lineage>
</organism>
<reference evidence="2" key="1">
    <citation type="submission" date="2017-02" db="UniProtKB">
        <authorList>
            <consortium name="WormBaseParasite"/>
        </authorList>
    </citation>
    <scope>IDENTIFICATION</scope>
</reference>
<proteinExistence type="predicted"/>